<evidence type="ECO:0000313" key="1">
    <source>
        <dbReference type="EMBL" id="VVA17436.1"/>
    </source>
</evidence>
<evidence type="ECO:0000313" key="2">
    <source>
        <dbReference type="Proteomes" id="UP000327085"/>
    </source>
</evidence>
<dbReference type="AlphaFoldDB" id="A0A5E4EPT9"/>
<reference evidence="2" key="1">
    <citation type="journal article" date="2020" name="Plant J.">
        <title>Transposons played a major role in the diversification between the closely related almond and peach genomes: results from the almond genome sequence.</title>
        <authorList>
            <person name="Alioto T."/>
            <person name="Alexiou K.G."/>
            <person name="Bardil A."/>
            <person name="Barteri F."/>
            <person name="Castanera R."/>
            <person name="Cruz F."/>
            <person name="Dhingra A."/>
            <person name="Duval H."/>
            <person name="Fernandez I Marti A."/>
            <person name="Frias L."/>
            <person name="Galan B."/>
            <person name="Garcia J.L."/>
            <person name="Howad W."/>
            <person name="Gomez-Garrido J."/>
            <person name="Gut M."/>
            <person name="Julca I."/>
            <person name="Morata J."/>
            <person name="Puigdomenech P."/>
            <person name="Ribeca P."/>
            <person name="Rubio Cabetas M.J."/>
            <person name="Vlasova A."/>
            <person name="Wirthensohn M."/>
            <person name="Garcia-Mas J."/>
            <person name="Gabaldon T."/>
            <person name="Casacuberta J.M."/>
            <person name="Arus P."/>
        </authorList>
    </citation>
    <scope>NUCLEOTIDE SEQUENCE [LARGE SCALE GENOMIC DNA]</scope>
    <source>
        <strain evidence="2">cv. Texas</strain>
    </source>
</reference>
<proteinExistence type="predicted"/>
<dbReference type="Gramene" id="VVA17436">
    <property type="protein sequence ID" value="VVA17436"/>
    <property type="gene ID" value="Prudul26B008460"/>
</dbReference>
<dbReference type="InParanoid" id="A0A5E4EPT9"/>
<dbReference type="Proteomes" id="UP000327085">
    <property type="component" value="Chromosome 3"/>
</dbReference>
<name>A0A5E4EPT9_PRUDU</name>
<sequence>MGTMDSEHGDQLLETSGVTILALFKNKPDLLEWVTLMILLGLPDGTRDPFGKCNKCLKFSAVRFGDAAMYELKRTTNPWEDLILMSAMAACRSVSLICFASLDSPTANGRKMKNQMAIEYNFGCNSLSCSCTGMV</sequence>
<protein>
    <submittedName>
        <fullName evidence="1">Uncharacterized protein</fullName>
    </submittedName>
</protein>
<organism evidence="1 2">
    <name type="scientific">Prunus dulcis</name>
    <name type="common">Almond</name>
    <name type="synonym">Amygdalus dulcis</name>
    <dbReference type="NCBI Taxonomy" id="3755"/>
    <lineage>
        <taxon>Eukaryota</taxon>
        <taxon>Viridiplantae</taxon>
        <taxon>Streptophyta</taxon>
        <taxon>Embryophyta</taxon>
        <taxon>Tracheophyta</taxon>
        <taxon>Spermatophyta</taxon>
        <taxon>Magnoliopsida</taxon>
        <taxon>eudicotyledons</taxon>
        <taxon>Gunneridae</taxon>
        <taxon>Pentapetalae</taxon>
        <taxon>rosids</taxon>
        <taxon>fabids</taxon>
        <taxon>Rosales</taxon>
        <taxon>Rosaceae</taxon>
        <taxon>Amygdaloideae</taxon>
        <taxon>Amygdaleae</taxon>
        <taxon>Prunus</taxon>
    </lineage>
</organism>
<dbReference type="EMBL" id="CABIKO010000025">
    <property type="protein sequence ID" value="VVA17436.1"/>
    <property type="molecule type" value="Genomic_DNA"/>
</dbReference>
<gene>
    <name evidence="1" type="ORF">ALMOND_2B008460</name>
</gene>
<accession>A0A5E4EPT9</accession>